<evidence type="ECO:0000313" key="9">
    <source>
        <dbReference type="RefSeq" id="XP_021857663.2"/>
    </source>
</evidence>
<evidence type="ECO:0000313" key="8">
    <source>
        <dbReference type="Proteomes" id="UP000813463"/>
    </source>
</evidence>
<comment type="subcellular location">
    <subcellularLocation>
        <location evidence="1">Nucleus</location>
    </subcellularLocation>
</comment>
<dbReference type="PANTHER" id="PTHR23081:SF36">
    <property type="entry name" value="RNA POLYMERASE II SUBUNIT A C-TERMINAL DOMAIN PHOSPHATASE"/>
    <property type="match status" value="1"/>
</dbReference>
<dbReference type="InterPro" id="IPR023214">
    <property type="entry name" value="HAD_sf"/>
</dbReference>
<keyword evidence="4" id="KW-0539">Nucleus</keyword>
<dbReference type="CDD" id="cd07521">
    <property type="entry name" value="HAD_FCP1-like"/>
    <property type="match status" value="1"/>
</dbReference>
<organism evidence="8 9">
    <name type="scientific">Spinacia oleracea</name>
    <name type="common">Spinach</name>
    <dbReference type="NCBI Taxonomy" id="3562"/>
    <lineage>
        <taxon>Eukaryota</taxon>
        <taxon>Viridiplantae</taxon>
        <taxon>Streptophyta</taxon>
        <taxon>Embryophyta</taxon>
        <taxon>Tracheophyta</taxon>
        <taxon>Spermatophyta</taxon>
        <taxon>Magnoliopsida</taxon>
        <taxon>eudicotyledons</taxon>
        <taxon>Gunneridae</taxon>
        <taxon>Pentapetalae</taxon>
        <taxon>Caryophyllales</taxon>
        <taxon>Chenopodiaceae</taxon>
        <taxon>Chenopodioideae</taxon>
        <taxon>Anserineae</taxon>
        <taxon>Spinacia</taxon>
    </lineage>
</organism>
<evidence type="ECO:0000259" key="7">
    <source>
        <dbReference type="PROSITE" id="PS50969"/>
    </source>
</evidence>
<dbReference type="InterPro" id="IPR004274">
    <property type="entry name" value="FCP1_dom"/>
</dbReference>
<dbReference type="InterPro" id="IPR039189">
    <property type="entry name" value="Fcp1"/>
</dbReference>
<evidence type="ECO:0000256" key="1">
    <source>
        <dbReference type="ARBA" id="ARBA00004123"/>
    </source>
</evidence>
<dbReference type="GeneID" id="110796882"/>
<evidence type="ECO:0000256" key="5">
    <source>
        <dbReference type="ARBA" id="ARBA00047761"/>
    </source>
</evidence>
<evidence type="ECO:0000256" key="4">
    <source>
        <dbReference type="ARBA" id="ARBA00023242"/>
    </source>
</evidence>
<dbReference type="GO" id="GO:0008420">
    <property type="term" value="F:RNA polymerase II CTD heptapeptide repeat phosphatase activity"/>
    <property type="evidence" value="ECO:0000318"/>
    <property type="project" value="GO_Central"/>
</dbReference>
<gene>
    <name evidence="9" type="primary">LOC110796882</name>
</gene>
<dbReference type="SMART" id="SM00577">
    <property type="entry name" value="CPDc"/>
    <property type="match status" value="1"/>
</dbReference>
<comment type="catalytic activity">
    <reaction evidence="6">
        <text>O-phospho-L-threonyl-[protein] + H2O = L-threonyl-[protein] + phosphate</text>
        <dbReference type="Rhea" id="RHEA:47004"/>
        <dbReference type="Rhea" id="RHEA-COMP:11060"/>
        <dbReference type="Rhea" id="RHEA-COMP:11605"/>
        <dbReference type="ChEBI" id="CHEBI:15377"/>
        <dbReference type="ChEBI" id="CHEBI:30013"/>
        <dbReference type="ChEBI" id="CHEBI:43474"/>
        <dbReference type="ChEBI" id="CHEBI:61977"/>
        <dbReference type="EC" id="3.1.3.16"/>
    </reaction>
</comment>
<sequence>MMMEDGLEVYDYRRQQCVHPSFMNDNCTCCGQHIVDCGVPATTPFGYIHHDLTLTPDEIKRIRDDNLQYLLDNKKLHLVLDLDHTLIHAKRIENLTSEEKESIERVDDIYTIFGGTNYSIAVKLRPGVKEFIEKVSCIFDLSIYTMGSRDYAREVHKLLVSKAGFPVCPWVIAREDCVKEKKKGLGVVLSHEKVVVIVDDTRDVWGSCKENLVRIGRYEYFPVKDADVDADADADDDAELARVYDTLQKVHSEFYFDDNIQLLEGEECSPKDVRDVIKAVKYDELEFASRQLQTSSLMFGVEDEESIALCGRKRPRDDTSIISSAFPLQKEAMSFILNLSMFN</sequence>
<protein>
    <recommendedName>
        <fullName evidence="2">protein-serine/threonine phosphatase</fullName>
        <ecNumber evidence="2">3.1.3.16</ecNumber>
    </recommendedName>
</protein>
<dbReference type="Gene3D" id="3.40.50.1000">
    <property type="entry name" value="HAD superfamily/HAD-like"/>
    <property type="match status" value="1"/>
</dbReference>
<evidence type="ECO:0000256" key="6">
    <source>
        <dbReference type="ARBA" id="ARBA00048336"/>
    </source>
</evidence>
<reference evidence="8" key="1">
    <citation type="journal article" date="2021" name="Nat. Commun.">
        <title>Genomic analyses provide insights into spinach domestication and the genetic basis of agronomic traits.</title>
        <authorList>
            <person name="Cai X."/>
            <person name="Sun X."/>
            <person name="Xu C."/>
            <person name="Sun H."/>
            <person name="Wang X."/>
            <person name="Ge C."/>
            <person name="Zhang Z."/>
            <person name="Wang Q."/>
            <person name="Fei Z."/>
            <person name="Jiao C."/>
            <person name="Wang Q."/>
        </authorList>
    </citation>
    <scope>NUCLEOTIDE SEQUENCE [LARGE SCALE GENOMIC DNA]</scope>
    <source>
        <strain evidence="8">cv. Varoflay</strain>
    </source>
</reference>
<dbReference type="EC" id="3.1.3.16" evidence="2"/>
<keyword evidence="3" id="KW-0378">Hydrolase</keyword>
<dbReference type="KEGG" id="soe:110796882"/>
<evidence type="ECO:0000256" key="3">
    <source>
        <dbReference type="ARBA" id="ARBA00022801"/>
    </source>
</evidence>
<dbReference type="PANTHER" id="PTHR23081">
    <property type="entry name" value="RNA POLYMERASE II CTD PHOSPHATASE"/>
    <property type="match status" value="1"/>
</dbReference>
<dbReference type="PROSITE" id="PS50969">
    <property type="entry name" value="FCP1"/>
    <property type="match status" value="1"/>
</dbReference>
<dbReference type="GO" id="GO:0005634">
    <property type="term" value="C:nucleus"/>
    <property type="evidence" value="ECO:0007669"/>
    <property type="project" value="UniProtKB-SubCell"/>
</dbReference>
<comment type="catalytic activity">
    <reaction evidence="5">
        <text>O-phospho-L-seryl-[protein] + H2O = L-seryl-[protein] + phosphate</text>
        <dbReference type="Rhea" id="RHEA:20629"/>
        <dbReference type="Rhea" id="RHEA-COMP:9863"/>
        <dbReference type="Rhea" id="RHEA-COMP:11604"/>
        <dbReference type="ChEBI" id="CHEBI:15377"/>
        <dbReference type="ChEBI" id="CHEBI:29999"/>
        <dbReference type="ChEBI" id="CHEBI:43474"/>
        <dbReference type="ChEBI" id="CHEBI:83421"/>
        <dbReference type="EC" id="3.1.3.16"/>
    </reaction>
</comment>
<reference evidence="9" key="2">
    <citation type="submission" date="2025-08" db="UniProtKB">
        <authorList>
            <consortium name="RefSeq"/>
        </authorList>
    </citation>
    <scope>IDENTIFICATION</scope>
    <source>
        <tissue evidence="9">Leaf</tissue>
    </source>
</reference>
<name>A0A9R0K4P9_SPIOL</name>
<dbReference type="AlphaFoldDB" id="A0A9R0K4P9"/>
<dbReference type="Pfam" id="PF03031">
    <property type="entry name" value="NIF"/>
    <property type="match status" value="1"/>
</dbReference>
<accession>A0A9R0K4P9</accession>
<dbReference type="InterPro" id="IPR036412">
    <property type="entry name" value="HAD-like_sf"/>
</dbReference>
<dbReference type="RefSeq" id="XP_021857663.2">
    <property type="nucleotide sequence ID" value="XM_022001971.2"/>
</dbReference>
<dbReference type="Proteomes" id="UP000813463">
    <property type="component" value="Chromosome 4"/>
</dbReference>
<keyword evidence="8" id="KW-1185">Reference proteome</keyword>
<feature type="domain" description="FCP1 homology" evidence="7">
    <location>
        <begin position="71"/>
        <end position="250"/>
    </location>
</feature>
<evidence type="ECO:0000256" key="2">
    <source>
        <dbReference type="ARBA" id="ARBA00013081"/>
    </source>
</evidence>
<dbReference type="SUPFAM" id="SSF56784">
    <property type="entry name" value="HAD-like"/>
    <property type="match status" value="1"/>
</dbReference>
<proteinExistence type="predicted"/>